<feature type="compositionally biased region" description="Polar residues" evidence="1">
    <location>
        <begin position="288"/>
        <end position="311"/>
    </location>
</feature>
<evidence type="ECO:0000313" key="3">
    <source>
        <dbReference type="EMBL" id="WJZ85130.1"/>
    </source>
</evidence>
<evidence type="ECO:0000313" key="4">
    <source>
        <dbReference type="Proteomes" id="UP001227230"/>
    </source>
</evidence>
<sequence>MLILYLPSLWKPQKTRRCYPGSYDAIYGNPNKQGDAAPVTGSYDAVYGNPKKQGDAAPVTGSYDAVYGNPKKQGDAAPVTGSYDAVYGNPTKQGDASPVTGSYDAVYGNPKKQGAATPVTGPYDAVYGNPKKQGDATPITGSYDAVYGNPQKIVGSSINAHKDASPIAGYDAVYRNPQKAGGSSINAQKDASSIAGYDAVYGSAQKVGESSINAHKDANSIAGYYAAYGNPRDAGESSIDAGKASPTASYRTVYGNPRKASGSTDINAGKPSRTMQYERVYGNPQKAGGSSVSAGKNSPNMQQGHQDGTSTGNVFLEKDLHPGTKMMVRFTKTSSAAHFLPQQVAESIPFSSNKLPEILNQFSVKENSAEAKIIQKTIEECEKPAIEGEEKYCARSLESLIDFSTSKLGKNIRALPNVVEGEIQEYKFGEGAKMLGEKSVVCHQLNYPYAVALCHAFHMTKIYKVPLVGADGTRVQALAVCHEDTSIWDPNALAFQVLKVKPGTWPICHFLPNGHFVWVPN</sequence>
<dbReference type="Proteomes" id="UP001227230">
    <property type="component" value="Chromosome 4"/>
</dbReference>
<accession>A0ABY9BS99</accession>
<dbReference type="PROSITE" id="PS51277">
    <property type="entry name" value="BURP"/>
    <property type="match status" value="1"/>
</dbReference>
<proteinExistence type="predicted"/>
<dbReference type="SMART" id="SM01045">
    <property type="entry name" value="BURP"/>
    <property type="match status" value="1"/>
</dbReference>
<dbReference type="PANTHER" id="PTHR31236:SF2">
    <property type="entry name" value="BURP DOMAIN PROTEIN RD22"/>
    <property type="match status" value="1"/>
</dbReference>
<evidence type="ECO:0000259" key="2">
    <source>
        <dbReference type="PROSITE" id="PS51277"/>
    </source>
</evidence>
<gene>
    <name evidence="3" type="ORF">VitviT2T_004683</name>
</gene>
<feature type="region of interest" description="Disordered" evidence="1">
    <location>
        <begin position="237"/>
        <end position="270"/>
    </location>
</feature>
<reference evidence="3 4" key="1">
    <citation type="journal article" date="2023" name="Hortic Res">
        <title>The complete reference genome for grapevine (Vitis vinifera L.) genetics and breeding.</title>
        <authorList>
            <person name="Shi X."/>
            <person name="Cao S."/>
            <person name="Wang X."/>
            <person name="Huang S."/>
            <person name="Wang Y."/>
            <person name="Liu Z."/>
            <person name="Liu W."/>
            <person name="Leng X."/>
            <person name="Peng Y."/>
            <person name="Wang N."/>
            <person name="Wang Y."/>
            <person name="Ma Z."/>
            <person name="Xu X."/>
            <person name="Zhang F."/>
            <person name="Xue H."/>
            <person name="Zhong H."/>
            <person name="Wang Y."/>
            <person name="Zhang K."/>
            <person name="Velt A."/>
            <person name="Avia K."/>
            <person name="Holtgrawe D."/>
            <person name="Grimplet J."/>
            <person name="Matus J.T."/>
            <person name="Ware D."/>
            <person name="Wu X."/>
            <person name="Wang H."/>
            <person name="Liu C."/>
            <person name="Fang Y."/>
            <person name="Rustenholz C."/>
            <person name="Cheng Z."/>
            <person name="Xiao H."/>
            <person name="Zhou Y."/>
        </authorList>
    </citation>
    <scope>NUCLEOTIDE SEQUENCE [LARGE SCALE GENOMIC DNA]</scope>
    <source>
        <strain evidence="4">cv. Pinot noir / PN40024</strain>
        <tissue evidence="3">Leaf</tissue>
    </source>
</reference>
<evidence type="ECO:0000256" key="1">
    <source>
        <dbReference type="SAM" id="MobiDB-lite"/>
    </source>
</evidence>
<dbReference type="PANTHER" id="PTHR31236">
    <property type="entry name" value="BURP DOMAIN PROTEIN USPL1-LIKE"/>
    <property type="match status" value="1"/>
</dbReference>
<protein>
    <recommendedName>
        <fullName evidence="2">BURP domain-containing protein</fullName>
    </recommendedName>
</protein>
<name>A0ABY9BS99_VITVI</name>
<dbReference type="EMBL" id="CP126651">
    <property type="protein sequence ID" value="WJZ85130.1"/>
    <property type="molecule type" value="Genomic_DNA"/>
</dbReference>
<dbReference type="Pfam" id="PF03181">
    <property type="entry name" value="BURP"/>
    <property type="match status" value="1"/>
</dbReference>
<feature type="region of interest" description="Disordered" evidence="1">
    <location>
        <begin position="283"/>
        <end position="311"/>
    </location>
</feature>
<keyword evidence="4" id="KW-1185">Reference proteome</keyword>
<feature type="domain" description="BURP" evidence="2">
    <location>
        <begin position="314"/>
        <end position="521"/>
    </location>
</feature>
<organism evidence="3 4">
    <name type="scientific">Vitis vinifera</name>
    <name type="common">Grape</name>
    <dbReference type="NCBI Taxonomy" id="29760"/>
    <lineage>
        <taxon>Eukaryota</taxon>
        <taxon>Viridiplantae</taxon>
        <taxon>Streptophyta</taxon>
        <taxon>Embryophyta</taxon>
        <taxon>Tracheophyta</taxon>
        <taxon>Spermatophyta</taxon>
        <taxon>Magnoliopsida</taxon>
        <taxon>eudicotyledons</taxon>
        <taxon>Gunneridae</taxon>
        <taxon>Pentapetalae</taxon>
        <taxon>rosids</taxon>
        <taxon>Vitales</taxon>
        <taxon>Vitaceae</taxon>
        <taxon>Viteae</taxon>
        <taxon>Vitis</taxon>
    </lineage>
</organism>
<dbReference type="InterPro" id="IPR044816">
    <property type="entry name" value="BURP"/>
</dbReference>
<dbReference type="InterPro" id="IPR004873">
    <property type="entry name" value="BURP_dom"/>
</dbReference>